<dbReference type="SMART" id="SM00567">
    <property type="entry name" value="EZ_HEAT"/>
    <property type="match status" value="7"/>
</dbReference>
<keyword evidence="3" id="KW-1185">Reference proteome</keyword>
<name>D0LGX9_HALO1</name>
<dbReference type="Pfam" id="PF13646">
    <property type="entry name" value="HEAT_2"/>
    <property type="match status" value="2"/>
</dbReference>
<dbReference type="EMBL" id="CP001804">
    <property type="protein sequence ID" value="ACY14701.1"/>
    <property type="molecule type" value="Genomic_DNA"/>
</dbReference>
<dbReference type="InterPro" id="IPR011989">
    <property type="entry name" value="ARM-like"/>
</dbReference>
<dbReference type="AlphaFoldDB" id="D0LGX9"/>
<evidence type="ECO:0000256" key="1">
    <source>
        <dbReference type="ARBA" id="ARBA00022737"/>
    </source>
</evidence>
<accession>D0LGX9</accession>
<dbReference type="SUPFAM" id="SSF48371">
    <property type="entry name" value="ARM repeat"/>
    <property type="match status" value="1"/>
</dbReference>
<organism evidence="2 3">
    <name type="scientific">Haliangium ochraceum (strain DSM 14365 / JCM 11303 / SMP-2)</name>
    <dbReference type="NCBI Taxonomy" id="502025"/>
    <lineage>
        <taxon>Bacteria</taxon>
        <taxon>Pseudomonadati</taxon>
        <taxon>Myxococcota</taxon>
        <taxon>Polyangia</taxon>
        <taxon>Haliangiales</taxon>
        <taxon>Kofleriaceae</taxon>
        <taxon>Haliangium</taxon>
    </lineage>
</organism>
<dbReference type="HOGENOM" id="CLU_316370_0_0_7"/>
<dbReference type="GO" id="GO:0016491">
    <property type="term" value="F:oxidoreductase activity"/>
    <property type="evidence" value="ECO:0007669"/>
    <property type="project" value="TreeGrafter"/>
</dbReference>
<evidence type="ECO:0000313" key="3">
    <source>
        <dbReference type="Proteomes" id="UP000001880"/>
    </source>
</evidence>
<dbReference type="Gene3D" id="1.25.10.10">
    <property type="entry name" value="Leucine-rich Repeat Variant"/>
    <property type="match status" value="4"/>
</dbReference>
<sequence length="922" mass="101363">MRTPLRMRGGLAVRVALASALVLGGCGEPELSEPLDAEPRSVWEREPDEPEVLSVFDPNVEKIAARAVIEDHADDVAPEVRGAWADVLSRLGDVWFRAAAVERFAREPDAEVQALMAKLLAALGANDMVPALREAMAEAAPIQAVWYADALCELEQQSACDELREMSSHQDLAVAFTASLAATERNALDDAEMLSALERLAEREVELKEFDALSGIAILSRLALLGHARARRQLYELLDHEDEGVRLSVATALAWSGDETGKPALLAVFNDGRSQRRVDAAIGLLHLGDATGYELLVEQLAHRDPELRRVSAYGLGLLSELDSARALIARYDDDDKRVRLEAAGAVLTILGLDPVLLSRESVAWVRAALRSEAWQVRQSAAAPIRYLNPDDGIALLAAGIVDSDPRVRRRFAAQAVHLGPEAAPIVAEALRFEEDPEVQEQQIIALAGLGNPLVIDTLQEIVRRGGRVGILSLGALIALGERDEFERLRSAFRSAVVRLRQAVMDAAALAGDRIVLPLLQRGLEDPAIVVREAAARALAGFKVKSGRVVEILRRSVERSGGDSVQTLHALLRLDTRGGGLGAPSDMLSSSTQAVRHAVVRAVADMSWHEARPVLQRAVRHPDVLVRQQAVGTLAAFADEERDEVRALLKILSEDADDETRVSTKAQLAHLMPPYPPRASPPDAAQTVRARLDEAMALMDEQRSQFDTVRTEINAILDNLSKLVSRPARSEKDVEEVERLAARLRSRHWHLLAERGKMDMRAMTVRLAVRRLPESRAADQEAAHSADGLRAEGNAAVTDSRVRVESMLAQVERWLETERADCELYITAAEASIATGGLVEARRDLVRANKNCRRGEQRSQLHFVWARYFEQRAEESKAEVQRRKFLGRARDRYERFLEHGSGFRVARAQERSAALSALLAARP</sequence>
<dbReference type="InterPro" id="IPR000357">
    <property type="entry name" value="HEAT"/>
</dbReference>
<gene>
    <name evidence="2" type="ordered locus">Hoch_2156</name>
</gene>
<dbReference type="eggNOG" id="COG1413">
    <property type="taxonomic scope" value="Bacteria"/>
</dbReference>
<dbReference type="Proteomes" id="UP000001880">
    <property type="component" value="Chromosome"/>
</dbReference>
<dbReference type="PROSITE" id="PS51257">
    <property type="entry name" value="PROKAR_LIPOPROTEIN"/>
    <property type="match status" value="1"/>
</dbReference>
<dbReference type="InterPro" id="IPR004155">
    <property type="entry name" value="PBS_lyase_HEAT"/>
</dbReference>
<dbReference type="InterPro" id="IPR016024">
    <property type="entry name" value="ARM-type_fold"/>
</dbReference>
<evidence type="ECO:0000313" key="2">
    <source>
        <dbReference type="EMBL" id="ACY14701.1"/>
    </source>
</evidence>
<dbReference type="KEGG" id="hoh:Hoch_2156"/>
<dbReference type="STRING" id="502025.Hoch_2156"/>
<dbReference type="Pfam" id="PF02985">
    <property type="entry name" value="HEAT"/>
    <property type="match status" value="1"/>
</dbReference>
<dbReference type="PANTHER" id="PTHR12697">
    <property type="entry name" value="PBS LYASE HEAT-LIKE PROTEIN"/>
    <property type="match status" value="1"/>
</dbReference>
<proteinExistence type="predicted"/>
<dbReference type="PANTHER" id="PTHR12697:SF5">
    <property type="entry name" value="DEOXYHYPUSINE HYDROXYLASE"/>
    <property type="match status" value="1"/>
</dbReference>
<reference evidence="2 3" key="1">
    <citation type="journal article" date="2010" name="Stand. Genomic Sci.">
        <title>Complete genome sequence of Haliangium ochraceum type strain (SMP-2).</title>
        <authorList>
            <consortium name="US DOE Joint Genome Institute (JGI-PGF)"/>
            <person name="Ivanova N."/>
            <person name="Daum C."/>
            <person name="Lang E."/>
            <person name="Abt B."/>
            <person name="Kopitz M."/>
            <person name="Saunders E."/>
            <person name="Lapidus A."/>
            <person name="Lucas S."/>
            <person name="Glavina Del Rio T."/>
            <person name="Nolan M."/>
            <person name="Tice H."/>
            <person name="Copeland A."/>
            <person name="Cheng J.F."/>
            <person name="Chen F."/>
            <person name="Bruce D."/>
            <person name="Goodwin L."/>
            <person name="Pitluck S."/>
            <person name="Mavromatis K."/>
            <person name="Pati A."/>
            <person name="Mikhailova N."/>
            <person name="Chen A."/>
            <person name="Palaniappan K."/>
            <person name="Land M."/>
            <person name="Hauser L."/>
            <person name="Chang Y.J."/>
            <person name="Jeffries C.D."/>
            <person name="Detter J.C."/>
            <person name="Brettin T."/>
            <person name="Rohde M."/>
            <person name="Goker M."/>
            <person name="Bristow J."/>
            <person name="Markowitz V."/>
            <person name="Eisen J.A."/>
            <person name="Hugenholtz P."/>
            <person name="Kyrpides N.C."/>
            <person name="Klenk H.P."/>
        </authorList>
    </citation>
    <scope>NUCLEOTIDE SEQUENCE [LARGE SCALE GENOMIC DNA]</scope>
    <source>
        <strain evidence="3">DSM 14365 / CIP 107738 / JCM 11303 / AJ 13395 / SMP-2</strain>
    </source>
</reference>
<protein>
    <submittedName>
        <fullName evidence="2">HEAT domain containing protein</fullName>
    </submittedName>
</protein>
<keyword evidence="1" id="KW-0677">Repeat</keyword>